<accession>B2BX68</accession>
<feature type="compositionally biased region" description="Polar residues" evidence="1">
    <location>
        <begin position="40"/>
        <end position="64"/>
    </location>
</feature>
<name>B2BX68_BOVIN</name>
<reference evidence="2" key="1">
    <citation type="submission" date="2007-09" db="EMBL/GenBank/DDBJ databases">
        <title>Four single nucleotide polymorphisms (SNPs) were found at coding region of Zn-alpha-2-glycoprotein (ZAG) gene in bovine.</title>
        <authorList>
            <person name="Guo Y."/>
            <person name="Chen H."/>
        </authorList>
    </citation>
    <scope>NUCLEOTIDE SEQUENCE</scope>
</reference>
<dbReference type="AlphaFoldDB" id="B2BX68"/>
<feature type="region of interest" description="Disordered" evidence="1">
    <location>
        <begin position="1"/>
        <end position="92"/>
    </location>
</feature>
<feature type="non-terminal residue" evidence="2">
    <location>
        <position position="1"/>
    </location>
</feature>
<dbReference type="EMBL" id="EU155181">
    <property type="protein sequence ID" value="ABY26593.1"/>
    <property type="molecule type" value="Genomic_DNA"/>
</dbReference>
<sequence length="92" mass="9610">GLTPFKEHSAVSSGITKVVEHSGGTPTMARTSSSSTKKSQPGSLWTQQLRTPSGSGKQRQSTCSGPRPTWKRSAQGCCGSTCPTAGPTWTDK</sequence>
<evidence type="ECO:0000313" key="2">
    <source>
        <dbReference type="EMBL" id="ABY26593.1"/>
    </source>
</evidence>
<evidence type="ECO:0000256" key="1">
    <source>
        <dbReference type="SAM" id="MobiDB-lite"/>
    </source>
</evidence>
<protein>
    <submittedName>
        <fullName evidence="2">Zn-alpha-2-glycoprotein</fullName>
    </submittedName>
</protein>
<organism evidence="2">
    <name type="scientific">Bos taurus</name>
    <name type="common">Bovine</name>
    <dbReference type="NCBI Taxonomy" id="9913"/>
    <lineage>
        <taxon>Eukaryota</taxon>
        <taxon>Metazoa</taxon>
        <taxon>Chordata</taxon>
        <taxon>Craniata</taxon>
        <taxon>Vertebrata</taxon>
        <taxon>Euteleostomi</taxon>
        <taxon>Mammalia</taxon>
        <taxon>Eutheria</taxon>
        <taxon>Laurasiatheria</taxon>
        <taxon>Artiodactyla</taxon>
        <taxon>Ruminantia</taxon>
        <taxon>Pecora</taxon>
        <taxon>Bovidae</taxon>
        <taxon>Bovinae</taxon>
        <taxon>Bos</taxon>
    </lineage>
</organism>
<feature type="non-terminal residue" evidence="2">
    <location>
        <position position="92"/>
    </location>
</feature>
<proteinExistence type="predicted"/>